<feature type="region of interest" description="Disordered" evidence="14">
    <location>
        <begin position="492"/>
        <end position="524"/>
    </location>
</feature>
<protein>
    <recommendedName>
        <fullName evidence="16">ADAM cysteine-rich domain-containing protein</fullName>
    </recommendedName>
</protein>
<dbReference type="Pfam" id="PF05986">
    <property type="entry name" value="ADAMTS_spacer1"/>
    <property type="match status" value="1"/>
</dbReference>
<feature type="active site" evidence="11">
    <location>
        <position position="82"/>
    </location>
</feature>
<dbReference type="SUPFAM" id="SSF55486">
    <property type="entry name" value="Metalloproteases ('zincins'), catalytic domain"/>
    <property type="match status" value="1"/>
</dbReference>
<accession>A0A8C2Y826</accession>
<evidence type="ECO:0000259" key="16">
    <source>
        <dbReference type="SMART" id="SM00608"/>
    </source>
</evidence>
<dbReference type="Gene3D" id="3.40.1620.60">
    <property type="match status" value="1"/>
</dbReference>
<feature type="disulfide bond" evidence="13">
    <location>
        <begin position="157"/>
        <end position="180"/>
    </location>
</feature>
<dbReference type="InterPro" id="IPR013273">
    <property type="entry name" value="ADAMTS/ADAMTS-like"/>
</dbReference>
<dbReference type="InterPro" id="IPR024079">
    <property type="entry name" value="MetalloPept_cat_dom_sf"/>
</dbReference>
<organism evidence="17 18">
    <name type="scientific">Coturnix japonica</name>
    <name type="common">Japanese quail</name>
    <name type="synonym">Coturnix coturnix japonica</name>
    <dbReference type="NCBI Taxonomy" id="93934"/>
    <lineage>
        <taxon>Eukaryota</taxon>
        <taxon>Metazoa</taxon>
        <taxon>Chordata</taxon>
        <taxon>Craniata</taxon>
        <taxon>Vertebrata</taxon>
        <taxon>Euteleostomi</taxon>
        <taxon>Archelosauria</taxon>
        <taxon>Archosauria</taxon>
        <taxon>Dinosauria</taxon>
        <taxon>Saurischia</taxon>
        <taxon>Theropoda</taxon>
        <taxon>Coelurosauria</taxon>
        <taxon>Aves</taxon>
        <taxon>Neognathae</taxon>
        <taxon>Galloanserae</taxon>
        <taxon>Galliformes</taxon>
        <taxon>Phasianidae</taxon>
        <taxon>Perdicinae</taxon>
        <taxon>Coturnix</taxon>
    </lineage>
</organism>
<dbReference type="Gene3D" id="2.20.100.10">
    <property type="entry name" value="Thrombospondin type-1 (TSP1) repeat"/>
    <property type="match status" value="1"/>
</dbReference>
<keyword evidence="6" id="KW-0378">Hydrolase</keyword>
<feature type="disulfide bond" evidence="13">
    <location>
        <begin position="248"/>
        <end position="260"/>
    </location>
</feature>
<evidence type="ECO:0000256" key="12">
    <source>
        <dbReference type="PIRSR" id="PIRSR613273-2"/>
    </source>
</evidence>
<dbReference type="InterPro" id="IPR010294">
    <property type="entry name" value="ADAMTS_spacer1"/>
</dbReference>
<dbReference type="PANTHER" id="PTHR13723:SF38">
    <property type="entry name" value="A DISINTEGRIN AND METALLOPROTEINASE WITH THROMBOSPONDIN MOTIFS 4"/>
    <property type="match status" value="1"/>
</dbReference>
<keyword evidence="7 12" id="KW-0862">Zinc</keyword>
<evidence type="ECO:0000256" key="11">
    <source>
        <dbReference type="PIRSR" id="PIRSR613273-1"/>
    </source>
</evidence>
<feature type="domain" description="ADAM cysteine-rich" evidence="16">
    <location>
        <begin position="146"/>
        <end position="217"/>
    </location>
</feature>
<evidence type="ECO:0000256" key="13">
    <source>
        <dbReference type="PIRSR" id="PIRSR613273-3"/>
    </source>
</evidence>
<feature type="disulfide bond" evidence="13">
    <location>
        <begin position="203"/>
        <end position="214"/>
    </location>
</feature>
<keyword evidence="3" id="KW-0272">Extracellular matrix</keyword>
<feature type="disulfide bond" evidence="13">
    <location>
        <begin position="168"/>
        <end position="190"/>
    </location>
</feature>
<keyword evidence="18" id="KW-1185">Reference proteome</keyword>
<comment type="subcellular location">
    <subcellularLocation>
        <location evidence="1">Secreted</location>
        <location evidence="1">Extracellular space</location>
        <location evidence="1">Extracellular matrix</location>
    </subcellularLocation>
</comment>
<feature type="binding site" evidence="12">
    <location>
        <position position="90"/>
    </location>
    <ligand>
        <name>Zn(2+)</name>
        <dbReference type="ChEBI" id="CHEBI:29105"/>
        <note>catalytic</note>
    </ligand>
</feature>
<dbReference type="PANTHER" id="PTHR13723">
    <property type="entry name" value="ADAMTS A DISINTEGRIN AND METALLOPROTEASE WITH THROMBOSPONDIN MOTIFS PROTEASE"/>
    <property type="match status" value="1"/>
</dbReference>
<evidence type="ECO:0000256" key="7">
    <source>
        <dbReference type="ARBA" id="ARBA00022833"/>
    </source>
</evidence>
<evidence type="ECO:0000256" key="2">
    <source>
        <dbReference type="ARBA" id="ARBA00022525"/>
    </source>
</evidence>
<keyword evidence="2" id="KW-0964">Secreted</keyword>
<evidence type="ECO:0000256" key="14">
    <source>
        <dbReference type="SAM" id="MobiDB-lite"/>
    </source>
</evidence>
<dbReference type="GO" id="GO:0006508">
    <property type="term" value="P:proteolysis"/>
    <property type="evidence" value="ECO:0007669"/>
    <property type="project" value="TreeGrafter"/>
</dbReference>
<feature type="compositionally biased region" description="Pro residues" evidence="14">
    <location>
        <begin position="499"/>
        <end position="509"/>
    </location>
</feature>
<dbReference type="InterPro" id="IPR041645">
    <property type="entry name" value="ADAMTS_CR_2"/>
</dbReference>
<dbReference type="GO" id="GO:0030198">
    <property type="term" value="P:extracellular matrix organization"/>
    <property type="evidence" value="ECO:0007669"/>
    <property type="project" value="InterPro"/>
</dbReference>
<dbReference type="Pfam" id="PF00090">
    <property type="entry name" value="TSP_1"/>
    <property type="match status" value="1"/>
</dbReference>
<dbReference type="Gene3D" id="3.40.390.10">
    <property type="entry name" value="Collagenase (Catalytic Domain)"/>
    <property type="match status" value="1"/>
</dbReference>
<feature type="chain" id="PRO_5034583024" description="ADAM cysteine-rich domain-containing protein" evidence="15">
    <location>
        <begin position="17"/>
        <end position="524"/>
    </location>
</feature>
<dbReference type="Proteomes" id="UP000694412">
    <property type="component" value="Unassembled WGS sequence"/>
</dbReference>
<dbReference type="SMART" id="SM00608">
    <property type="entry name" value="ACR"/>
    <property type="match status" value="1"/>
</dbReference>
<dbReference type="SMART" id="SM00209">
    <property type="entry name" value="TSP1"/>
    <property type="match status" value="1"/>
</dbReference>
<proteinExistence type="predicted"/>
<dbReference type="InterPro" id="IPR036383">
    <property type="entry name" value="TSP1_rpt_sf"/>
</dbReference>
<dbReference type="InterPro" id="IPR045371">
    <property type="entry name" value="ADAMTS_CR_3"/>
</dbReference>
<keyword evidence="4" id="KW-0165">Cleavage on pair of basic residues</keyword>
<dbReference type="InterPro" id="IPR050439">
    <property type="entry name" value="ADAMTS_ADAMTS-like"/>
</dbReference>
<keyword evidence="5 12" id="KW-0479">Metal-binding</keyword>
<dbReference type="GO" id="GO:0004222">
    <property type="term" value="F:metalloendopeptidase activity"/>
    <property type="evidence" value="ECO:0007669"/>
    <property type="project" value="TreeGrafter"/>
</dbReference>
<keyword evidence="10" id="KW-0325">Glycoprotein</keyword>
<evidence type="ECO:0000256" key="1">
    <source>
        <dbReference type="ARBA" id="ARBA00004498"/>
    </source>
</evidence>
<dbReference type="AlphaFoldDB" id="A0A8C2Y826"/>
<dbReference type="GO" id="GO:0046872">
    <property type="term" value="F:metal ion binding"/>
    <property type="evidence" value="ECO:0007669"/>
    <property type="project" value="UniProtKB-KW"/>
</dbReference>
<evidence type="ECO:0000256" key="15">
    <source>
        <dbReference type="SAM" id="SignalP"/>
    </source>
</evidence>
<keyword evidence="12" id="KW-0106">Calcium</keyword>
<feature type="disulfide bond" evidence="13">
    <location>
        <begin position="233"/>
        <end position="270"/>
    </location>
</feature>
<evidence type="ECO:0000256" key="4">
    <source>
        <dbReference type="ARBA" id="ARBA00022685"/>
    </source>
</evidence>
<dbReference type="PRINTS" id="PR01857">
    <property type="entry name" value="ADAMTSFAMILY"/>
</dbReference>
<feature type="binding site" evidence="12">
    <location>
        <position position="81"/>
    </location>
    <ligand>
        <name>Zn(2+)</name>
        <dbReference type="ChEBI" id="CHEBI:29105"/>
        <note>catalytic</note>
    </ligand>
</feature>
<evidence type="ECO:0000256" key="5">
    <source>
        <dbReference type="ARBA" id="ARBA00022723"/>
    </source>
</evidence>
<keyword evidence="8" id="KW-0865">Zymogen</keyword>
<feature type="disulfide bond" evidence="13">
    <location>
        <begin position="175"/>
        <end position="209"/>
    </location>
</feature>
<dbReference type="SUPFAM" id="SSF82895">
    <property type="entry name" value="TSP-1 type 1 repeat"/>
    <property type="match status" value="1"/>
</dbReference>
<evidence type="ECO:0000256" key="8">
    <source>
        <dbReference type="ARBA" id="ARBA00023145"/>
    </source>
</evidence>
<feature type="binding site" evidence="12">
    <location>
        <position position="134"/>
    </location>
    <ligand>
        <name>Ca(2+)</name>
        <dbReference type="ChEBI" id="CHEBI:29108"/>
        <label>1</label>
    </ligand>
</feature>
<name>A0A8C2Y826_COTJA</name>
<comment type="cofactor">
    <cofactor evidence="12">
        <name>Zn(2+)</name>
        <dbReference type="ChEBI" id="CHEBI:29105"/>
    </cofactor>
    <text evidence="12">Binds 1 zinc ion per subunit.</text>
</comment>
<feature type="disulfide bond" evidence="13">
    <location>
        <begin position="59"/>
        <end position="131"/>
    </location>
</feature>
<dbReference type="Pfam" id="PF17771">
    <property type="entry name" value="ADAMTS_CR_2"/>
    <property type="match status" value="1"/>
</dbReference>
<sequence>MSVGLWALLGLWDVPAGFLGHRMVSWCPKSPRTFIPPPQDLCGAATCDTLGMADVGTACDPDRSCAIVEDDGLQSAFTIAHELGDPFPPHFPSFPPYFHLYPPHSPLHSPSLTIQLCAHMFSLLYPNTGRCLLDRPIEWLQLPSALPGAVYPADRQCQLAFGPDSRHCGDVQPPCAALWCSGIAGGRAVCQTKHFPWADGTPCAAGRVCASGQCVGTVPVDGSWSPWSPWSRCSRSCGGGVSSSQRFCSRPTPRNGGRFCRGERLRFRSCNINKCPGGSAFREQQCAAFNHRVLPALPPVTDWEPRYGGVAAEDRCKLICQSRQLGTYQVLQPKVVDGTPCSPSISGMCVSGRCVPAGCDGAIGSNKRFDKCRRCGGDGTGCVRVRGSFRAAASGYTDVVTIPAGSTHILVRQGPPRSPHMDNIFLALRAPSGRPLLNGGSVLVPSDHTVTLTGGVTLSYNGATAPQEQLMGPGPLMEPVVLQLLVGDETEPARLKYTPPHPTPRPPPRSKMAAAVVGCPQGGP</sequence>
<feature type="binding site" evidence="12">
    <location>
        <position position="131"/>
    </location>
    <ligand>
        <name>Ca(2+)</name>
        <dbReference type="ChEBI" id="CHEBI:29108"/>
        <label>1</label>
    </ligand>
</feature>
<keyword evidence="9 13" id="KW-1015">Disulfide bond</keyword>
<evidence type="ECO:0000313" key="18">
    <source>
        <dbReference type="Proteomes" id="UP000694412"/>
    </source>
</evidence>
<dbReference type="InterPro" id="IPR000884">
    <property type="entry name" value="TSP1_rpt"/>
</dbReference>
<evidence type="ECO:0000256" key="9">
    <source>
        <dbReference type="ARBA" id="ARBA00023157"/>
    </source>
</evidence>
<feature type="disulfide bond" evidence="13">
    <location>
        <begin position="237"/>
        <end position="275"/>
    </location>
</feature>
<dbReference type="Ensembl" id="ENSCJPT00005011288.1">
    <property type="protein sequence ID" value="ENSCJPP00005007282.1"/>
    <property type="gene ID" value="ENSCJPG00005006718.1"/>
</dbReference>
<dbReference type="Gene3D" id="2.60.120.830">
    <property type="match status" value="1"/>
</dbReference>
<dbReference type="FunFam" id="2.20.100.10:FF:000006">
    <property type="entry name" value="A disintegrin and metalloproteinase with thrombospondin motifs 1"/>
    <property type="match status" value="1"/>
</dbReference>
<reference evidence="17" key="1">
    <citation type="submission" date="2025-08" db="UniProtKB">
        <authorList>
            <consortium name="Ensembl"/>
        </authorList>
    </citation>
    <scope>IDENTIFICATION</scope>
</reference>
<evidence type="ECO:0000256" key="6">
    <source>
        <dbReference type="ARBA" id="ARBA00022801"/>
    </source>
</evidence>
<feature type="signal peptide" evidence="15">
    <location>
        <begin position="1"/>
        <end position="16"/>
    </location>
</feature>
<dbReference type="InterPro" id="IPR006586">
    <property type="entry name" value="ADAM_Cys-rich"/>
</dbReference>
<evidence type="ECO:0000256" key="3">
    <source>
        <dbReference type="ARBA" id="ARBA00022530"/>
    </source>
</evidence>
<dbReference type="GO" id="GO:0031012">
    <property type="term" value="C:extracellular matrix"/>
    <property type="evidence" value="ECO:0007669"/>
    <property type="project" value="TreeGrafter"/>
</dbReference>
<dbReference type="PROSITE" id="PS50092">
    <property type="entry name" value="TSP1"/>
    <property type="match status" value="1"/>
</dbReference>
<dbReference type="Pfam" id="PF19236">
    <property type="entry name" value="ADAMTS_CR_3"/>
    <property type="match status" value="1"/>
</dbReference>
<feature type="binding site" evidence="12">
    <location>
        <position position="134"/>
    </location>
    <ligand>
        <name>Ca(2+)</name>
        <dbReference type="ChEBI" id="CHEBI:29108"/>
        <label>2</label>
    </ligand>
</feature>
<evidence type="ECO:0000313" key="17">
    <source>
        <dbReference type="Ensembl" id="ENSCJPP00005007282.1"/>
    </source>
</evidence>
<evidence type="ECO:0000256" key="10">
    <source>
        <dbReference type="ARBA" id="ARBA00023180"/>
    </source>
</evidence>
<reference evidence="17" key="2">
    <citation type="submission" date="2025-09" db="UniProtKB">
        <authorList>
            <consortium name="Ensembl"/>
        </authorList>
    </citation>
    <scope>IDENTIFICATION</scope>
</reference>
<keyword evidence="15" id="KW-0732">Signal</keyword>
<dbReference type="GeneTree" id="ENSGT00940000160966"/>
<feature type="disulfide bond" evidence="13">
    <location>
        <begin position="42"/>
        <end position="47"/>
    </location>
</feature>